<dbReference type="Gene3D" id="3.30.300.30">
    <property type="match status" value="1"/>
</dbReference>
<accession>A0A6L7GSP4</accession>
<dbReference type="Gene3D" id="3.40.50.12780">
    <property type="entry name" value="N-terminal domain of ligase-like"/>
    <property type="match status" value="1"/>
</dbReference>
<dbReference type="InterPro" id="IPR045851">
    <property type="entry name" value="AMP-bd_C_sf"/>
</dbReference>
<dbReference type="PROSITE" id="PS00455">
    <property type="entry name" value="AMP_BINDING"/>
    <property type="match status" value="1"/>
</dbReference>
<dbReference type="Pfam" id="PF00501">
    <property type="entry name" value="AMP-binding"/>
    <property type="match status" value="1"/>
</dbReference>
<dbReference type="PANTHER" id="PTHR43767">
    <property type="entry name" value="LONG-CHAIN-FATTY-ACID--COA LIGASE"/>
    <property type="match status" value="1"/>
</dbReference>
<dbReference type="EMBL" id="WMBR01000002">
    <property type="protein sequence ID" value="MXP21675.1"/>
    <property type="molecule type" value="Genomic_DNA"/>
</dbReference>
<feature type="domain" description="AMP-binding enzyme C-terminal" evidence="2">
    <location>
        <begin position="478"/>
        <end position="553"/>
    </location>
</feature>
<gene>
    <name evidence="3" type="ORF">GIY30_09980</name>
</gene>
<dbReference type="InterPro" id="IPR025110">
    <property type="entry name" value="AMP-bd_C"/>
</dbReference>
<evidence type="ECO:0000259" key="1">
    <source>
        <dbReference type="Pfam" id="PF00501"/>
    </source>
</evidence>
<dbReference type="PANTHER" id="PTHR43767:SF1">
    <property type="entry name" value="NONRIBOSOMAL PEPTIDE SYNTHASE PES1 (EUROFUNG)-RELATED"/>
    <property type="match status" value="1"/>
</dbReference>
<dbReference type="Proteomes" id="UP000475545">
    <property type="component" value="Unassembled WGS sequence"/>
</dbReference>
<feature type="domain" description="AMP-dependent synthetase/ligase" evidence="1">
    <location>
        <begin position="32"/>
        <end position="420"/>
    </location>
</feature>
<dbReference type="InterPro" id="IPR000873">
    <property type="entry name" value="AMP-dep_synth/lig_dom"/>
</dbReference>
<evidence type="ECO:0000259" key="2">
    <source>
        <dbReference type="Pfam" id="PF13193"/>
    </source>
</evidence>
<dbReference type="InterPro" id="IPR020845">
    <property type="entry name" value="AMP-binding_CS"/>
</dbReference>
<protein>
    <submittedName>
        <fullName evidence="3">Acyl-CoA synthetase</fullName>
    </submittedName>
</protein>
<dbReference type="Pfam" id="PF13193">
    <property type="entry name" value="AMP-binding_C"/>
    <property type="match status" value="1"/>
</dbReference>
<organism evidence="3 4">
    <name type="scientific">Gordonia mangrovi</name>
    <dbReference type="NCBI Taxonomy" id="2665643"/>
    <lineage>
        <taxon>Bacteria</taxon>
        <taxon>Bacillati</taxon>
        <taxon>Actinomycetota</taxon>
        <taxon>Actinomycetes</taxon>
        <taxon>Mycobacteriales</taxon>
        <taxon>Gordoniaceae</taxon>
        <taxon>Gordonia</taxon>
    </lineage>
</organism>
<dbReference type="SUPFAM" id="SSF56801">
    <property type="entry name" value="Acetyl-CoA synthetase-like"/>
    <property type="match status" value="1"/>
</dbReference>
<sequence length="627" mass="66711">MWTAYETPDDLARVESIPLQDRGLPDSTYRVLERAATLWPDRTAISVMSDAARWRDPVELTFGQLHREVSRLAGALAEHGIRRSEPVGLLSPNCAELIVALLACETAGVAAPMNPALGQQHISELLRRSGARTLIAAGPELDETVFAKAEAIARTGAIDMLLLLRPTGVEVTARAPMVDGVHVEYLADHVARGDTAVTVPSPEPDDLAALFHTGGTTGAPKLAAHRHSNEVANAWMLAANTMLDEHSHIFAALPLFHVNALIVTVLSPLLRGQTVVWAGPLGYRDPELYGQFWKIVEHHRIAAMSAVPTVYSVLAQCPVDADISSLRVCMVGASMLPRAVRDAFESHTGVSLLEGYGLTEATCASARSFAIGQPAGTVGQRLPYQQITAVRIADDGIWTVLPPGEVGTVVIHGPTVFAGYVVGRGPDGVVLDGLGKLVDGWLDTGDLGAVDERGFLRLTGREKDLIIRGGHNIDPASIEDALLAHPDVTGAAAVGRPDEHAGEVPVAYVTLHPGADIAAEDLRDWAVAHVPESAAVPVSVTVRDDLPVTDVGKPYKLALRADATRRVVEEIVAGFGIEMTVDTMVDDGTVVTVLTPAAGDDAELTTVRSALDRLPLRWEFADRAGEV</sequence>
<proteinExistence type="predicted"/>
<evidence type="ECO:0000313" key="4">
    <source>
        <dbReference type="Proteomes" id="UP000475545"/>
    </source>
</evidence>
<dbReference type="InterPro" id="IPR050237">
    <property type="entry name" value="ATP-dep_AMP-bd_enzyme"/>
</dbReference>
<comment type="caution">
    <text evidence="3">The sequence shown here is derived from an EMBL/GenBank/DDBJ whole genome shotgun (WGS) entry which is preliminary data.</text>
</comment>
<keyword evidence="4" id="KW-1185">Reference proteome</keyword>
<evidence type="ECO:0000313" key="3">
    <source>
        <dbReference type="EMBL" id="MXP21675.1"/>
    </source>
</evidence>
<dbReference type="InterPro" id="IPR042099">
    <property type="entry name" value="ANL_N_sf"/>
</dbReference>
<dbReference type="NCBIfam" id="NF005714">
    <property type="entry name" value="PRK07529.1"/>
    <property type="match status" value="1"/>
</dbReference>
<dbReference type="GO" id="GO:0016878">
    <property type="term" value="F:acid-thiol ligase activity"/>
    <property type="evidence" value="ECO:0007669"/>
    <property type="project" value="UniProtKB-ARBA"/>
</dbReference>
<name>A0A6L7GSP4_9ACTN</name>
<reference evidence="3 4" key="1">
    <citation type="submission" date="2019-11" db="EMBL/GenBank/DDBJ databases">
        <title>Gordonia sp. nov., a novel actinobacterium isolated from mangrove soil in Hainan.</title>
        <authorList>
            <person name="Huang X."/>
            <person name="Xie Y."/>
            <person name="Chu X."/>
            <person name="Xiao K."/>
        </authorList>
    </citation>
    <scope>NUCLEOTIDE SEQUENCE [LARGE SCALE GENOMIC DNA]</scope>
    <source>
        <strain evidence="3 4">HNM0687</strain>
    </source>
</reference>
<dbReference type="AlphaFoldDB" id="A0A6L7GSP4"/>